<dbReference type="Gene3D" id="3.40.1050.10">
    <property type="entry name" value="Carbonic anhydrase"/>
    <property type="match status" value="1"/>
</dbReference>
<organism evidence="4 5">
    <name type="scientific">Mycobacterium spongiae</name>
    <dbReference type="NCBI Taxonomy" id="886343"/>
    <lineage>
        <taxon>Bacteria</taxon>
        <taxon>Bacillati</taxon>
        <taxon>Actinomycetota</taxon>
        <taxon>Actinomycetes</taxon>
        <taxon>Mycobacteriales</taxon>
        <taxon>Mycobacteriaceae</taxon>
        <taxon>Mycobacterium</taxon>
    </lineage>
</organism>
<reference evidence="4" key="1">
    <citation type="submission" date="2019-12" db="EMBL/GenBank/DDBJ databases">
        <title>Mycobacterium spongiae sp. nov.</title>
        <authorList>
            <person name="Stinear T."/>
        </authorList>
    </citation>
    <scope>NUCLEOTIDE SEQUENCE</scope>
    <source>
        <strain evidence="4">FSD4b-SM</strain>
    </source>
</reference>
<dbReference type="Proteomes" id="UP000682202">
    <property type="component" value="Chromosome"/>
</dbReference>
<keyword evidence="3" id="KW-0862">Zinc</keyword>
<feature type="binding site" evidence="3">
    <location>
        <position position="44"/>
    </location>
    <ligand>
        <name>Zn(2+)</name>
        <dbReference type="ChEBI" id="CHEBI:29105"/>
    </ligand>
</feature>
<comment type="function">
    <text evidence="2">Catalyzes the reversible hydration of carbon dioxide to form bicarbonate.</text>
</comment>
<feature type="binding site" evidence="3">
    <location>
        <position position="95"/>
    </location>
    <ligand>
        <name>Zn(2+)</name>
        <dbReference type="ChEBI" id="CHEBI:29105"/>
    </ligand>
</feature>
<evidence type="ECO:0000256" key="3">
    <source>
        <dbReference type="PIRSR" id="PIRSR601765-1"/>
    </source>
</evidence>
<keyword evidence="5" id="KW-1185">Reference proteome</keyword>
<dbReference type="AlphaFoldDB" id="A0A975K0L4"/>
<dbReference type="EMBL" id="CP046600">
    <property type="protein sequence ID" value="QUR69165.1"/>
    <property type="molecule type" value="Genomic_DNA"/>
</dbReference>
<dbReference type="SUPFAM" id="SSF53056">
    <property type="entry name" value="beta-carbonic anhydrase, cab"/>
    <property type="match status" value="1"/>
</dbReference>
<dbReference type="InterPro" id="IPR001765">
    <property type="entry name" value="Carbonic_anhydrase"/>
</dbReference>
<evidence type="ECO:0000313" key="4">
    <source>
        <dbReference type="EMBL" id="QUR69165.1"/>
    </source>
</evidence>
<sequence>MSNPSVAWRRLQAGNHQFHSTPRLAQNVATSGHTPAAVVFRCADADAASEVVFGQREGSLVEISNWGHVIDTGVLATAEYAVEKLKTPLIVVLGHHQCAAMQTTLDAWANVRIPHGAVRAVVEQAISSLARPDSDIGSPEELAAAHVVQSGVSLLQKSPALTKAVDHGDSAIVCLVSDADGRIRVCATFGNVADSTPRPLEYV</sequence>
<dbReference type="KEGG" id="mspg:F6B93_20665"/>
<evidence type="ECO:0000313" key="5">
    <source>
        <dbReference type="Proteomes" id="UP000682202"/>
    </source>
</evidence>
<proteinExistence type="inferred from homology"/>
<evidence type="ECO:0008006" key="6">
    <source>
        <dbReference type="Google" id="ProtNLM"/>
    </source>
</evidence>
<dbReference type="PANTHER" id="PTHR11002:SF79">
    <property type="entry name" value="CARBONIC ANHYDRASE 2"/>
    <property type="match status" value="1"/>
</dbReference>
<keyword evidence="3" id="KW-0479">Metal-binding</keyword>
<dbReference type="GO" id="GO:0004089">
    <property type="term" value="F:carbonate dehydratase activity"/>
    <property type="evidence" value="ECO:0007669"/>
    <property type="project" value="InterPro"/>
</dbReference>
<name>A0A975K0L4_9MYCO</name>
<dbReference type="PANTHER" id="PTHR11002">
    <property type="entry name" value="CARBONIC ANHYDRASE"/>
    <property type="match status" value="1"/>
</dbReference>
<accession>A0A975K0L4</accession>
<dbReference type="SMART" id="SM00947">
    <property type="entry name" value="Pro_CA"/>
    <property type="match status" value="1"/>
</dbReference>
<protein>
    <recommendedName>
        <fullName evidence="6">Carbonic anhydrase</fullName>
    </recommendedName>
</protein>
<evidence type="ECO:0000256" key="1">
    <source>
        <dbReference type="ARBA" id="ARBA00006217"/>
    </source>
</evidence>
<dbReference type="Pfam" id="PF00484">
    <property type="entry name" value="Pro_CA"/>
    <property type="match status" value="1"/>
</dbReference>
<dbReference type="RefSeq" id="WP_211696753.1">
    <property type="nucleotide sequence ID" value="NZ_CP046600.1"/>
</dbReference>
<dbReference type="GO" id="GO:0008270">
    <property type="term" value="F:zinc ion binding"/>
    <property type="evidence" value="ECO:0007669"/>
    <property type="project" value="InterPro"/>
</dbReference>
<comment type="cofactor">
    <cofactor evidence="3">
        <name>Zn(2+)</name>
        <dbReference type="ChEBI" id="CHEBI:29105"/>
    </cofactor>
    <text evidence="3">Binds 1 zinc ion per subunit.</text>
</comment>
<feature type="binding site" evidence="3">
    <location>
        <position position="42"/>
    </location>
    <ligand>
        <name>Zn(2+)</name>
        <dbReference type="ChEBI" id="CHEBI:29105"/>
    </ligand>
</feature>
<gene>
    <name evidence="4" type="ORF">F6B93_20665</name>
</gene>
<dbReference type="InterPro" id="IPR036874">
    <property type="entry name" value="Carbonic_anhydrase_sf"/>
</dbReference>
<evidence type="ECO:0000256" key="2">
    <source>
        <dbReference type="ARBA" id="ARBA00024993"/>
    </source>
</evidence>
<feature type="binding site" evidence="3">
    <location>
        <position position="98"/>
    </location>
    <ligand>
        <name>Zn(2+)</name>
        <dbReference type="ChEBI" id="CHEBI:29105"/>
    </ligand>
</feature>
<comment type="similarity">
    <text evidence="1">Belongs to the beta-class carbonic anhydrase family.</text>
</comment>